<accession>A0A4Z2HBU0</accession>
<organism evidence="2 3">
    <name type="scientific">Liparis tanakae</name>
    <name type="common">Tanaka's snailfish</name>
    <dbReference type="NCBI Taxonomy" id="230148"/>
    <lineage>
        <taxon>Eukaryota</taxon>
        <taxon>Metazoa</taxon>
        <taxon>Chordata</taxon>
        <taxon>Craniata</taxon>
        <taxon>Vertebrata</taxon>
        <taxon>Euteleostomi</taxon>
        <taxon>Actinopterygii</taxon>
        <taxon>Neopterygii</taxon>
        <taxon>Teleostei</taxon>
        <taxon>Neoteleostei</taxon>
        <taxon>Acanthomorphata</taxon>
        <taxon>Eupercaria</taxon>
        <taxon>Perciformes</taxon>
        <taxon>Cottioidei</taxon>
        <taxon>Cottales</taxon>
        <taxon>Liparidae</taxon>
        <taxon>Liparis</taxon>
    </lineage>
</organism>
<comment type="caution">
    <text evidence="2">The sequence shown here is derived from an EMBL/GenBank/DDBJ whole genome shotgun (WGS) entry which is preliminary data.</text>
</comment>
<name>A0A4Z2HBU0_9TELE</name>
<feature type="region of interest" description="Disordered" evidence="1">
    <location>
        <begin position="1"/>
        <end position="40"/>
    </location>
</feature>
<gene>
    <name evidence="2" type="ORF">EYF80_026799</name>
</gene>
<protein>
    <submittedName>
        <fullName evidence="2">Uncharacterized protein</fullName>
    </submittedName>
</protein>
<dbReference type="Proteomes" id="UP000314294">
    <property type="component" value="Unassembled WGS sequence"/>
</dbReference>
<evidence type="ECO:0000313" key="2">
    <source>
        <dbReference type="EMBL" id="TNN62990.1"/>
    </source>
</evidence>
<evidence type="ECO:0000313" key="3">
    <source>
        <dbReference type="Proteomes" id="UP000314294"/>
    </source>
</evidence>
<reference evidence="2 3" key="1">
    <citation type="submission" date="2019-03" db="EMBL/GenBank/DDBJ databases">
        <title>First draft genome of Liparis tanakae, snailfish: a comprehensive survey of snailfish specific genes.</title>
        <authorList>
            <person name="Kim W."/>
            <person name="Song I."/>
            <person name="Jeong J.-H."/>
            <person name="Kim D."/>
            <person name="Kim S."/>
            <person name="Ryu S."/>
            <person name="Song J.Y."/>
            <person name="Lee S.K."/>
        </authorList>
    </citation>
    <scope>NUCLEOTIDE SEQUENCE [LARGE SCALE GENOMIC DNA]</scope>
    <source>
        <tissue evidence="2">Muscle</tissue>
    </source>
</reference>
<dbReference type="AlphaFoldDB" id="A0A4Z2HBU0"/>
<keyword evidence="3" id="KW-1185">Reference proteome</keyword>
<sequence length="62" mass="6312">MKINGRLSLRLGNPGHSGPDASRIGRAAEHKQPGQFVPGSSREATAVALCVATDLAAVSDDG</sequence>
<evidence type="ECO:0000256" key="1">
    <source>
        <dbReference type="SAM" id="MobiDB-lite"/>
    </source>
</evidence>
<dbReference type="EMBL" id="SRLO01000282">
    <property type="protein sequence ID" value="TNN62990.1"/>
    <property type="molecule type" value="Genomic_DNA"/>
</dbReference>
<proteinExistence type="predicted"/>